<keyword evidence="3" id="KW-1185">Reference proteome</keyword>
<reference evidence="2 3" key="1">
    <citation type="journal article" date="2023" name="Plants (Basel)">
        <title>Bridging the Gap: Combining Genomics and Transcriptomics Approaches to Understand Stylosanthes scabra, an Orphan Legume from the Brazilian Caatinga.</title>
        <authorList>
            <person name="Ferreira-Neto J.R.C."/>
            <person name="da Silva M.D."/>
            <person name="Binneck E."/>
            <person name="de Melo N.F."/>
            <person name="da Silva R.H."/>
            <person name="de Melo A.L.T.M."/>
            <person name="Pandolfi V."/>
            <person name="Bustamante F.O."/>
            <person name="Brasileiro-Vidal A.C."/>
            <person name="Benko-Iseppon A.M."/>
        </authorList>
    </citation>
    <scope>NUCLEOTIDE SEQUENCE [LARGE SCALE GENOMIC DNA]</scope>
    <source>
        <tissue evidence="2">Leaves</tissue>
    </source>
</reference>
<sequence>MVGLVENVMLQVKDLMFPMDFYVLDMPSDTPRRPSHRRNWKNTPILWCDLNKNAEASTLEAKPKKLRENKALQDDVLNATTPMSTHSKGNTLVSSKGLKYVPPSLRQATKRGKNSHWIRDKKGKKDKGKLDESGKKKSVKTNGVAENVSYMAWNH</sequence>
<feature type="compositionally biased region" description="Polar residues" evidence="1">
    <location>
        <begin position="78"/>
        <end position="94"/>
    </location>
</feature>
<evidence type="ECO:0000256" key="1">
    <source>
        <dbReference type="SAM" id="MobiDB-lite"/>
    </source>
</evidence>
<gene>
    <name evidence="2" type="ORF">PIB30_080122</name>
</gene>
<evidence type="ECO:0000313" key="3">
    <source>
        <dbReference type="Proteomes" id="UP001341840"/>
    </source>
</evidence>
<dbReference type="Proteomes" id="UP001341840">
    <property type="component" value="Unassembled WGS sequence"/>
</dbReference>
<name>A0ABU6STI9_9FABA</name>
<evidence type="ECO:0000313" key="2">
    <source>
        <dbReference type="EMBL" id="MED6139043.1"/>
    </source>
</evidence>
<comment type="caution">
    <text evidence="2">The sequence shown here is derived from an EMBL/GenBank/DDBJ whole genome shotgun (WGS) entry which is preliminary data.</text>
</comment>
<proteinExistence type="predicted"/>
<feature type="compositionally biased region" description="Basic residues" evidence="1">
    <location>
        <begin position="108"/>
        <end position="127"/>
    </location>
</feature>
<dbReference type="EMBL" id="JASCZI010061572">
    <property type="protein sequence ID" value="MED6139043.1"/>
    <property type="molecule type" value="Genomic_DNA"/>
</dbReference>
<accession>A0ABU6STI9</accession>
<protein>
    <submittedName>
        <fullName evidence="2">Uncharacterized protein</fullName>
    </submittedName>
</protein>
<feature type="region of interest" description="Disordered" evidence="1">
    <location>
        <begin position="77"/>
        <end position="143"/>
    </location>
</feature>
<organism evidence="2 3">
    <name type="scientific">Stylosanthes scabra</name>
    <dbReference type="NCBI Taxonomy" id="79078"/>
    <lineage>
        <taxon>Eukaryota</taxon>
        <taxon>Viridiplantae</taxon>
        <taxon>Streptophyta</taxon>
        <taxon>Embryophyta</taxon>
        <taxon>Tracheophyta</taxon>
        <taxon>Spermatophyta</taxon>
        <taxon>Magnoliopsida</taxon>
        <taxon>eudicotyledons</taxon>
        <taxon>Gunneridae</taxon>
        <taxon>Pentapetalae</taxon>
        <taxon>rosids</taxon>
        <taxon>fabids</taxon>
        <taxon>Fabales</taxon>
        <taxon>Fabaceae</taxon>
        <taxon>Papilionoideae</taxon>
        <taxon>50 kb inversion clade</taxon>
        <taxon>dalbergioids sensu lato</taxon>
        <taxon>Dalbergieae</taxon>
        <taxon>Pterocarpus clade</taxon>
        <taxon>Stylosanthes</taxon>
    </lineage>
</organism>